<reference evidence="1" key="1">
    <citation type="submission" date="2023-03" db="EMBL/GenBank/DDBJ databases">
        <title>Chromosome-scale reference genome and RAD-based genetic map of yellow starthistle (Centaurea solstitialis) reveal putative structural variation and QTLs associated with invader traits.</title>
        <authorList>
            <person name="Reatini B."/>
            <person name="Cang F.A."/>
            <person name="Jiang Q."/>
            <person name="Mckibben M.T.W."/>
            <person name="Barker M.S."/>
            <person name="Rieseberg L.H."/>
            <person name="Dlugosch K.M."/>
        </authorList>
    </citation>
    <scope>NUCLEOTIDE SEQUENCE</scope>
    <source>
        <strain evidence="1">CAN-66</strain>
        <tissue evidence="1">Leaf</tissue>
    </source>
</reference>
<proteinExistence type="predicted"/>
<dbReference type="EMBL" id="JARYMX010000006">
    <property type="protein sequence ID" value="KAJ9544897.1"/>
    <property type="molecule type" value="Genomic_DNA"/>
</dbReference>
<accession>A0AA38W0T6</accession>
<keyword evidence="2" id="KW-1185">Reference proteome</keyword>
<name>A0AA38W0T6_9ASTR</name>
<sequence length="158" mass="18599">MQGTSDRTQCSEKFTKDCSRRHLNVQFYYDRTCIKLDRVIGSQSKPPILNRDEFQQWKIRMVNFLEGNHPRIAEFLHTVSSWDDDEKEIAGLAAKCKRLLIMALPNEIFESLDHCNTSMELWLEIQRQIEEGVKTVKNNRTQYVSTNTMSSRLKKEKL</sequence>
<organism evidence="1 2">
    <name type="scientific">Centaurea solstitialis</name>
    <name type="common">yellow star-thistle</name>
    <dbReference type="NCBI Taxonomy" id="347529"/>
    <lineage>
        <taxon>Eukaryota</taxon>
        <taxon>Viridiplantae</taxon>
        <taxon>Streptophyta</taxon>
        <taxon>Embryophyta</taxon>
        <taxon>Tracheophyta</taxon>
        <taxon>Spermatophyta</taxon>
        <taxon>Magnoliopsida</taxon>
        <taxon>eudicotyledons</taxon>
        <taxon>Gunneridae</taxon>
        <taxon>Pentapetalae</taxon>
        <taxon>asterids</taxon>
        <taxon>campanulids</taxon>
        <taxon>Asterales</taxon>
        <taxon>Asteraceae</taxon>
        <taxon>Carduoideae</taxon>
        <taxon>Cardueae</taxon>
        <taxon>Centaureinae</taxon>
        <taxon>Centaurea</taxon>
    </lineage>
</organism>
<dbReference type="Proteomes" id="UP001172457">
    <property type="component" value="Chromosome 6"/>
</dbReference>
<dbReference type="AlphaFoldDB" id="A0AA38W0T6"/>
<protein>
    <submittedName>
        <fullName evidence="1">Uncharacterized protein</fullName>
    </submittedName>
</protein>
<evidence type="ECO:0000313" key="2">
    <source>
        <dbReference type="Proteomes" id="UP001172457"/>
    </source>
</evidence>
<gene>
    <name evidence="1" type="ORF">OSB04_024604</name>
</gene>
<evidence type="ECO:0000313" key="1">
    <source>
        <dbReference type="EMBL" id="KAJ9544897.1"/>
    </source>
</evidence>
<comment type="caution">
    <text evidence="1">The sequence shown here is derived from an EMBL/GenBank/DDBJ whole genome shotgun (WGS) entry which is preliminary data.</text>
</comment>